<dbReference type="STRING" id="460265.Mnod_2119"/>
<comment type="catalytic activity">
    <reaction evidence="5">
        <text>adenylyl-molybdopterin + molybdate = Mo-molybdopterin + AMP + H(+)</text>
        <dbReference type="Rhea" id="RHEA:35047"/>
        <dbReference type="ChEBI" id="CHEBI:15378"/>
        <dbReference type="ChEBI" id="CHEBI:36264"/>
        <dbReference type="ChEBI" id="CHEBI:62727"/>
        <dbReference type="ChEBI" id="CHEBI:71302"/>
        <dbReference type="ChEBI" id="CHEBI:456215"/>
        <dbReference type="EC" id="2.10.1.1"/>
    </reaction>
</comment>
<dbReference type="Gene3D" id="3.40.980.10">
    <property type="entry name" value="MoaB/Mog-like domain"/>
    <property type="match status" value="1"/>
</dbReference>
<dbReference type="GO" id="GO:0006777">
    <property type="term" value="P:Mo-molybdopterin cofactor biosynthetic process"/>
    <property type="evidence" value="ECO:0007669"/>
    <property type="project" value="UniProtKB-UniRule"/>
</dbReference>
<dbReference type="InterPro" id="IPR036688">
    <property type="entry name" value="MoeA_C_domain_IV_sf"/>
</dbReference>
<organism evidence="8 9">
    <name type="scientific">Methylobacterium nodulans (strain LMG 21967 / CNCM I-2342 / ORS 2060)</name>
    <dbReference type="NCBI Taxonomy" id="460265"/>
    <lineage>
        <taxon>Bacteria</taxon>
        <taxon>Pseudomonadati</taxon>
        <taxon>Pseudomonadota</taxon>
        <taxon>Alphaproteobacteria</taxon>
        <taxon>Hyphomicrobiales</taxon>
        <taxon>Methylobacteriaceae</taxon>
        <taxon>Methylobacterium</taxon>
    </lineage>
</organism>
<feature type="domain" description="MoaB/Mog" evidence="7">
    <location>
        <begin position="191"/>
        <end position="330"/>
    </location>
</feature>
<dbReference type="EC" id="2.10.1.1" evidence="6"/>
<dbReference type="KEGG" id="mno:Mnod_2119"/>
<comment type="cofactor">
    <cofactor evidence="6">
        <name>Mg(2+)</name>
        <dbReference type="ChEBI" id="CHEBI:18420"/>
    </cofactor>
</comment>
<dbReference type="Pfam" id="PF03453">
    <property type="entry name" value="MoeA_N"/>
    <property type="match status" value="1"/>
</dbReference>
<evidence type="ECO:0000256" key="2">
    <source>
        <dbReference type="ARBA" id="ARBA00005046"/>
    </source>
</evidence>
<keyword evidence="6" id="KW-0460">Magnesium</keyword>
<evidence type="ECO:0000313" key="8">
    <source>
        <dbReference type="EMBL" id="ACL57104.1"/>
    </source>
</evidence>
<dbReference type="GO" id="GO:0061599">
    <property type="term" value="F:molybdopterin molybdotransferase activity"/>
    <property type="evidence" value="ECO:0007669"/>
    <property type="project" value="UniProtKB-UniRule"/>
</dbReference>
<evidence type="ECO:0000256" key="5">
    <source>
        <dbReference type="ARBA" id="ARBA00047317"/>
    </source>
</evidence>
<evidence type="ECO:0000259" key="7">
    <source>
        <dbReference type="SMART" id="SM00852"/>
    </source>
</evidence>
<dbReference type="RefSeq" id="WP_015928791.1">
    <property type="nucleotide sequence ID" value="NC_011894.1"/>
</dbReference>
<dbReference type="AlphaFoldDB" id="B8IUN6"/>
<name>B8IUN6_METNO</name>
<reference evidence="8 9" key="1">
    <citation type="submission" date="2009-01" db="EMBL/GenBank/DDBJ databases">
        <title>Complete sequence of chromosome of Methylobacterium nodulans ORS 2060.</title>
        <authorList>
            <consortium name="US DOE Joint Genome Institute"/>
            <person name="Lucas S."/>
            <person name="Copeland A."/>
            <person name="Lapidus A."/>
            <person name="Glavina del Rio T."/>
            <person name="Dalin E."/>
            <person name="Tice H."/>
            <person name="Bruce D."/>
            <person name="Goodwin L."/>
            <person name="Pitluck S."/>
            <person name="Sims D."/>
            <person name="Brettin T."/>
            <person name="Detter J.C."/>
            <person name="Han C."/>
            <person name="Larimer F."/>
            <person name="Land M."/>
            <person name="Hauser L."/>
            <person name="Kyrpides N."/>
            <person name="Ivanova N."/>
            <person name="Marx C.J."/>
            <person name="Richardson P."/>
        </authorList>
    </citation>
    <scope>NUCLEOTIDE SEQUENCE [LARGE SCALE GENOMIC DNA]</scope>
    <source>
        <strain evidence="9">LMG 21967 / CNCM I-2342 / ORS 2060</strain>
    </source>
</reference>
<accession>B8IUN6</accession>
<dbReference type="PANTHER" id="PTHR10192:SF5">
    <property type="entry name" value="GEPHYRIN"/>
    <property type="match status" value="1"/>
</dbReference>
<dbReference type="GO" id="GO:0005829">
    <property type="term" value="C:cytosol"/>
    <property type="evidence" value="ECO:0007669"/>
    <property type="project" value="TreeGrafter"/>
</dbReference>
<dbReference type="Pfam" id="PF03454">
    <property type="entry name" value="MoeA_C"/>
    <property type="match status" value="1"/>
</dbReference>
<dbReference type="Proteomes" id="UP000008207">
    <property type="component" value="Chromosome"/>
</dbReference>
<dbReference type="Gene3D" id="3.90.105.10">
    <property type="entry name" value="Molybdopterin biosynthesis moea protein, domain 2"/>
    <property type="match status" value="1"/>
</dbReference>
<keyword evidence="9" id="KW-1185">Reference proteome</keyword>
<dbReference type="SUPFAM" id="SSF63882">
    <property type="entry name" value="MoeA N-terminal region -like"/>
    <property type="match status" value="1"/>
</dbReference>
<dbReference type="NCBIfam" id="NF045515">
    <property type="entry name" value="Glp_gephyrin"/>
    <property type="match status" value="1"/>
</dbReference>
<dbReference type="Gene3D" id="2.40.340.10">
    <property type="entry name" value="MoeA, C-terminal, domain IV"/>
    <property type="match status" value="1"/>
</dbReference>
<sequence>MQSLAFGCDTARAAGGLLPIGEACARAAAQCRTVSGAETVPLASSSGRVLAEDIRAVRACPPSDRSAMDGYALAAGQGVAADTRLRVCGRIAAGHEGDAVAPGFAARIFTGAPLPPGADTVVMQEQARPWGDGILLARPVAPGDHVRRQGEDVMVGDLLGEAGMRLDARRIALLAAQGIGSVTVRRRVRVAVLSTGDELRAPGDETGDGTGTFDTNRPMLIALLMAAGLEVVDGGQVRDDPAALAAALGDLSGSADLVLTTGGASVGEEDHAERSLGLAGGTGETLKLDLKPGKPAVVGRIGEAAYLGLPGNPVSALVSWSLLGRAMLARLEGRPFAKPEGVPLPLASRLLRKPGRTEFIPARLVSGPHGPALEPLGSTSARLTPLVEADGFAEVPATFVSGMPGQRVAFHPFGCLLVP</sequence>
<dbReference type="CDD" id="cd00887">
    <property type="entry name" value="MoeA"/>
    <property type="match status" value="1"/>
</dbReference>
<dbReference type="PROSITE" id="PS01079">
    <property type="entry name" value="MOCF_BIOSYNTHESIS_2"/>
    <property type="match status" value="1"/>
</dbReference>
<comment type="pathway">
    <text evidence="2 6">Cofactor biosynthesis; molybdopterin biosynthesis.</text>
</comment>
<dbReference type="EMBL" id="CP001349">
    <property type="protein sequence ID" value="ACL57104.1"/>
    <property type="molecule type" value="Genomic_DNA"/>
</dbReference>
<dbReference type="Pfam" id="PF00994">
    <property type="entry name" value="MoCF_biosynth"/>
    <property type="match status" value="1"/>
</dbReference>
<dbReference type="UniPathway" id="UPA00344"/>
<comment type="function">
    <text evidence="1 6">Catalyzes the insertion of molybdate into adenylated molybdopterin with the concomitant release of AMP.</text>
</comment>
<dbReference type="InterPro" id="IPR036135">
    <property type="entry name" value="MoeA_linker/N_sf"/>
</dbReference>
<dbReference type="OrthoDB" id="9804758at2"/>
<evidence type="ECO:0000256" key="1">
    <source>
        <dbReference type="ARBA" id="ARBA00002901"/>
    </source>
</evidence>
<dbReference type="Gene3D" id="2.170.190.11">
    <property type="entry name" value="Molybdopterin biosynthesis moea protein, domain 3"/>
    <property type="match status" value="1"/>
</dbReference>
<dbReference type="InterPro" id="IPR038987">
    <property type="entry name" value="MoeA-like"/>
</dbReference>
<evidence type="ECO:0000256" key="4">
    <source>
        <dbReference type="ARBA" id="ARBA00023150"/>
    </source>
</evidence>
<keyword evidence="6" id="KW-0808">Transferase</keyword>
<dbReference type="InterPro" id="IPR008284">
    <property type="entry name" value="MoCF_biosynth_CS"/>
</dbReference>
<evidence type="ECO:0000313" key="9">
    <source>
        <dbReference type="Proteomes" id="UP000008207"/>
    </source>
</evidence>
<keyword evidence="6" id="KW-0500">Molybdenum</keyword>
<evidence type="ECO:0000256" key="6">
    <source>
        <dbReference type="RuleBase" id="RU365090"/>
    </source>
</evidence>
<dbReference type="GO" id="GO:0046872">
    <property type="term" value="F:metal ion binding"/>
    <property type="evidence" value="ECO:0007669"/>
    <property type="project" value="UniProtKB-UniRule"/>
</dbReference>
<dbReference type="SUPFAM" id="SSF53218">
    <property type="entry name" value="Molybdenum cofactor biosynthesis proteins"/>
    <property type="match status" value="1"/>
</dbReference>
<dbReference type="SUPFAM" id="SSF63867">
    <property type="entry name" value="MoeA C-terminal domain-like"/>
    <property type="match status" value="1"/>
</dbReference>
<keyword evidence="4 6" id="KW-0501">Molybdenum cofactor biosynthesis</keyword>
<dbReference type="InterPro" id="IPR005110">
    <property type="entry name" value="MoeA_linker/N"/>
</dbReference>
<dbReference type="HOGENOM" id="CLU_010186_7_0_5"/>
<keyword evidence="6" id="KW-0479">Metal-binding</keyword>
<protein>
    <recommendedName>
        <fullName evidence="6">Molybdopterin molybdenumtransferase</fullName>
        <ecNumber evidence="6">2.10.1.1</ecNumber>
    </recommendedName>
</protein>
<gene>
    <name evidence="8" type="ordered locus">Mnod_2119</name>
</gene>
<dbReference type="SMART" id="SM00852">
    <property type="entry name" value="MoCF_biosynth"/>
    <property type="match status" value="1"/>
</dbReference>
<dbReference type="InterPro" id="IPR005111">
    <property type="entry name" value="MoeA_C_domain_IV"/>
</dbReference>
<dbReference type="InterPro" id="IPR036425">
    <property type="entry name" value="MoaB/Mog-like_dom_sf"/>
</dbReference>
<dbReference type="eggNOG" id="COG0303">
    <property type="taxonomic scope" value="Bacteria"/>
</dbReference>
<dbReference type="InterPro" id="IPR001453">
    <property type="entry name" value="MoaB/Mog_dom"/>
</dbReference>
<proteinExistence type="inferred from homology"/>
<dbReference type="PANTHER" id="PTHR10192">
    <property type="entry name" value="MOLYBDOPTERIN BIOSYNTHESIS PROTEIN"/>
    <property type="match status" value="1"/>
</dbReference>
<comment type="similarity">
    <text evidence="3 6">Belongs to the MoeA family.</text>
</comment>
<evidence type="ECO:0000256" key="3">
    <source>
        <dbReference type="ARBA" id="ARBA00010763"/>
    </source>
</evidence>